<sequence length="236" mass="25511">MAIANLRVGTRLATGLGLVLAMLVLVSAQGMDGMAGINERLQRIVGFNVERLLMVQEMSEAVHVEARIVRTVVLLNDETAIRAELPRLAEAREQYALASATLNRMPASPEGRRLREAMEQARLAAQSHIDQLVRLALQQRDEDATALLMRHAAPATQRWQDAMNAYAALQKRNNRLDAEAAAQAYAEARALMLALSALAVAAAVAASLLIARAPPRQPAGAAGPAPKRRLPRPARL</sequence>
<dbReference type="RefSeq" id="WP_177307370.1">
    <property type="nucleotide sequence ID" value="NZ_FPBO01000020.1"/>
</dbReference>
<dbReference type="InterPro" id="IPR047347">
    <property type="entry name" value="YvaQ-like_sensor"/>
</dbReference>
<keyword evidence="4" id="KW-1185">Reference proteome</keyword>
<dbReference type="CDD" id="cd19411">
    <property type="entry name" value="MCP2201-like_sensor"/>
    <property type="match status" value="1"/>
</dbReference>
<name>A0A1I7KWR4_9BURK</name>
<feature type="compositionally biased region" description="Low complexity" evidence="1">
    <location>
        <begin position="215"/>
        <end position="225"/>
    </location>
</feature>
<feature type="region of interest" description="Disordered" evidence="1">
    <location>
        <begin position="215"/>
        <end position="236"/>
    </location>
</feature>
<dbReference type="AlphaFoldDB" id="A0A1I7KWR4"/>
<dbReference type="Proteomes" id="UP000199391">
    <property type="component" value="Unassembled WGS sequence"/>
</dbReference>
<dbReference type="Pfam" id="PF12729">
    <property type="entry name" value="4HB_MCP_1"/>
    <property type="match status" value="1"/>
</dbReference>
<gene>
    <name evidence="3" type="ORF">SAMN05216552_102094</name>
</gene>
<protein>
    <submittedName>
        <fullName evidence="3">Methyl-accepting chemotaxis protein</fullName>
    </submittedName>
</protein>
<accession>A0A1I7KWR4</accession>
<dbReference type="STRING" id="1035707.SAMN05216552_102094"/>
<proteinExistence type="predicted"/>
<organism evidence="3 4">
    <name type="scientific">Pseudoduganella namucuonensis</name>
    <dbReference type="NCBI Taxonomy" id="1035707"/>
    <lineage>
        <taxon>Bacteria</taxon>
        <taxon>Pseudomonadati</taxon>
        <taxon>Pseudomonadota</taxon>
        <taxon>Betaproteobacteria</taxon>
        <taxon>Burkholderiales</taxon>
        <taxon>Oxalobacteraceae</taxon>
        <taxon>Telluria group</taxon>
        <taxon>Pseudoduganella</taxon>
    </lineage>
</organism>
<feature type="domain" description="Chemotaxis methyl-accepting receptor HlyB-like 4HB MCP" evidence="2">
    <location>
        <begin position="5"/>
        <end position="175"/>
    </location>
</feature>
<evidence type="ECO:0000313" key="3">
    <source>
        <dbReference type="EMBL" id="SFV01875.1"/>
    </source>
</evidence>
<dbReference type="InterPro" id="IPR024478">
    <property type="entry name" value="HlyB_4HB_MCP"/>
</dbReference>
<evidence type="ECO:0000313" key="4">
    <source>
        <dbReference type="Proteomes" id="UP000199391"/>
    </source>
</evidence>
<evidence type="ECO:0000259" key="2">
    <source>
        <dbReference type="Pfam" id="PF12729"/>
    </source>
</evidence>
<dbReference type="EMBL" id="FPBO01000020">
    <property type="protein sequence ID" value="SFV01875.1"/>
    <property type="molecule type" value="Genomic_DNA"/>
</dbReference>
<evidence type="ECO:0000256" key="1">
    <source>
        <dbReference type="SAM" id="MobiDB-lite"/>
    </source>
</evidence>
<reference evidence="4" key="1">
    <citation type="submission" date="2016-10" db="EMBL/GenBank/DDBJ databases">
        <authorList>
            <person name="Varghese N."/>
            <person name="Submissions S."/>
        </authorList>
    </citation>
    <scope>NUCLEOTIDE SEQUENCE [LARGE SCALE GENOMIC DNA]</scope>
    <source>
        <strain evidence="4">CGMCC 1.11014</strain>
    </source>
</reference>
<feature type="compositionally biased region" description="Basic residues" evidence="1">
    <location>
        <begin position="226"/>
        <end position="236"/>
    </location>
</feature>